<proteinExistence type="predicted"/>
<dbReference type="Pfam" id="PF14223">
    <property type="entry name" value="Retrotran_gag_2"/>
    <property type="match status" value="1"/>
</dbReference>
<gene>
    <name evidence="2" type="primary">LOC125423212</name>
</gene>
<organism evidence="1 2">
    <name type="scientific">Ziziphus jujuba</name>
    <name type="common">Chinese jujube</name>
    <name type="synonym">Ziziphus sativa</name>
    <dbReference type="NCBI Taxonomy" id="326968"/>
    <lineage>
        <taxon>Eukaryota</taxon>
        <taxon>Viridiplantae</taxon>
        <taxon>Streptophyta</taxon>
        <taxon>Embryophyta</taxon>
        <taxon>Tracheophyta</taxon>
        <taxon>Spermatophyta</taxon>
        <taxon>Magnoliopsida</taxon>
        <taxon>eudicotyledons</taxon>
        <taxon>Gunneridae</taxon>
        <taxon>Pentapetalae</taxon>
        <taxon>rosids</taxon>
        <taxon>fabids</taxon>
        <taxon>Rosales</taxon>
        <taxon>Rhamnaceae</taxon>
        <taxon>Paliureae</taxon>
        <taxon>Ziziphus</taxon>
    </lineage>
</organism>
<dbReference type="RefSeq" id="XP_048332815.2">
    <property type="nucleotide sequence ID" value="XM_048476858.2"/>
</dbReference>
<name>A0ABM3IPM5_ZIZJJ</name>
<sequence length="206" mass="22920">MASSPISTSTIAPSSISNEPSLSSRVLVVINVATQVPLKLTDSCDFPWRKQFDVLLTGYDLYGFVNGNLPCQSLTFSDQSPNPDYSFWILQDFLMLGTLLASLSPEVHQIVATSKTSKDAWDRLAGRLLKPQGIRSILKYLNDVKSAADELHLLDHPVSEDDLTLFILNGLSTAFESISTAFHTRDSSISFEELHEKLKEHDNYIK</sequence>
<dbReference type="PANTHER" id="PTHR47481:SF9">
    <property type="entry name" value="RETROTRANSPOSON GAG DOMAIN-CONTAINING PROTEIN"/>
    <property type="match status" value="1"/>
</dbReference>
<dbReference type="PANTHER" id="PTHR47481">
    <property type="match status" value="1"/>
</dbReference>
<protein>
    <submittedName>
        <fullName evidence="2">Uncharacterized protein LOC125423212</fullName>
    </submittedName>
</protein>
<evidence type="ECO:0000313" key="1">
    <source>
        <dbReference type="Proteomes" id="UP001652623"/>
    </source>
</evidence>
<reference evidence="2" key="1">
    <citation type="submission" date="2025-08" db="UniProtKB">
        <authorList>
            <consortium name="RefSeq"/>
        </authorList>
    </citation>
    <scope>IDENTIFICATION</scope>
    <source>
        <tissue evidence="2">Seedling</tissue>
    </source>
</reference>
<keyword evidence="1" id="KW-1185">Reference proteome</keyword>
<accession>A0ABM3IPM5</accession>
<evidence type="ECO:0000313" key="2">
    <source>
        <dbReference type="RefSeq" id="XP_048332815.2"/>
    </source>
</evidence>
<dbReference type="GeneID" id="125423212"/>
<dbReference type="Proteomes" id="UP001652623">
    <property type="component" value="Chromosome 3"/>
</dbReference>